<name>A0A8B8ZW40_PHODC</name>
<evidence type="ECO:0000256" key="1">
    <source>
        <dbReference type="SAM" id="MobiDB-lite"/>
    </source>
</evidence>
<dbReference type="Proteomes" id="UP000228380">
    <property type="component" value="Unplaced"/>
</dbReference>
<dbReference type="RefSeq" id="XP_038975594.1">
    <property type="nucleotide sequence ID" value="XM_039119666.1"/>
</dbReference>
<protein>
    <submittedName>
        <fullName evidence="3">BTB/POZ domain-containing protein At5g41330-like</fullName>
    </submittedName>
</protein>
<keyword evidence="2" id="KW-1185">Reference proteome</keyword>
<sequence>MARRASTSDPRPRTLRRSLALPLPDHDPPSALSAASSGSLLVAYGSKITAFDPALRRRATVLTHFPAVDSLLALSPSLAASDSLSAMFKVGVNSGEVFMADLRKLSAEEPWVCLGDARKAATGRKEESGCRTESHGRQVFCSRGGEVEMWTEVLMGPSTRSREDGLNGERIMRRNMMGRAKDGGVKKITLLGFGKSRMVGRAVLGPRIVPAQALMGRVGLGPRARNP</sequence>
<feature type="region of interest" description="Disordered" evidence="1">
    <location>
        <begin position="1"/>
        <end position="31"/>
    </location>
</feature>
<evidence type="ECO:0000313" key="2">
    <source>
        <dbReference type="Proteomes" id="UP000228380"/>
    </source>
</evidence>
<dbReference type="AlphaFoldDB" id="A0A8B8ZW40"/>
<gene>
    <name evidence="3" type="primary">LOC103713501</name>
</gene>
<proteinExistence type="predicted"/>
<dbReference type="GeneID" id="103713501"/>
<dbReference type="OrthoDB" id="6077599at2759"/>
<organism evidence="2 3">
    <name type="scientific">Phoenix dactylifera</name>
    <name type="common">Date palm</name>
    <dbReference type="NCBI Taxonomy" id="42345"/>
    <lineage>
        <taxon>Eukaryota</taxon>
        <taxon>Viridiplantae</taxon>
        <taxon>Streptophyta</taxon>
        <taxon>Embryophyta</taxon>
        <taxon>Tracheophyta</taxon>
        <taxon>Spermatophyta</taxon>
        <taxon>Magnoliopsida</taxon>
        <taxon>Liliopsida</taxon>
        <taxon>Arecaceae</taxon>
        <taxon>Coryphoideae</taxon>
        <taxon>Phoeniceae</taxon>
        <taxon>Phoenix</taxon>
    </lineage>
</organism>
<dbReference type="KEGG" id="pda:103713501"/>
<evidence type="ECO:0000313" key="3">
    <source>
        <dbReference type="RefSeq" id="XP_038975594.1"/>
    </source>
</evidence>
<reference evidence="3" key="1">
    <citation type="submission" date="2025-08" db="UniProtKB">
        <authorList>
            <consortium name="RefSeq"/>
        </authorList>
    </citation>
    <scope>IDENTIFICATION</scope>
    <source>
        <tissue evidence="3">Young leaves</tissue>
    </source>
</reference>
<accession>A0A8B8ZW40</accession>